<keyword evidence="4 16" id="KW-0147">Chitin-binding</keyword>
<evidence type="ECO:0000256" key="17">
    <source>
        <dbReference type="SAM" id="SignalP"/>
    </source>
</evidence>
<dbReference type="FunFam" id="3.30.60.10:FF:000004">
    <property type="entry name" value="Endochitinase At2g43590"/>
    <property type="match status" value="1"/>
</dbReference>
<evidence type="ECO:0000256" key="8">
    <source>
        <dbReference type="ARBA" id="ARBA00023024"/>
    </source>
</evidence>
<evidence type="ECO:0000256" key="4">
    <source>
        <dbReference type="ARBA" id="ARBA00022669"/>
    </source>
</evidence>
<dbReference type="CDD" id="cd00035">
    <property type="entry name" value="ChtBD1"/>
    <property type="match status" value="1"/>
</dbReference>
<dbReference type="GO" id="GO:0000272">
    <property type="term" value="P:polysaccharide catabolic process"/>
    <property type="evidence" value="ECO:0007669"/>
    <property type="project" value="UniProtKB-KW"/>
</dbReference>
<dbReference type="GeneID" id="120270092"/>
<dbReference type="GO" id="GO:0006032">
    <property type="term" value="P:chitin catabolic process"/>
    <property type="evidence" value="ECO:0007669"/>
    <property type="project" value="UniProtKB-KW"/>
</dbReference>
<evidence type="ECO:0000256" key="2">
    <source>
        <dbReference type="ARBA" id="ARBA00009373"/>
    </source>
</evidence>
<keyword evidence="7" id="KW-0611">Plant defense</keyword>
<accession>A0AB40C3Q7</accession>
<feature type="active site" description="Proton donor" evidence="14">
    <location>
        <position position="157"/>
    </location>
</feature>
<dbReference type="RefSeq" id="XP_039133038.1">
    <property type="nucleotide sequence ID" value="XM_039277104.1"/>
</dbReference>
<keyword evidence="13" id="KW-0624">Polysaccharide degradation</keyword>
<dbReference type="EC" id="3.2.1.14" evidence="3"/>
<dbReference type="GO" id="GO:0016998">
    <property type="term" value="P:cell wall macromolecule catabolic process"/>
    <property type="evidence" value="ECO:0007669"/>
    <property type="project" value="InterPro"/>
</dbReference>
<protein>
    <recommendedName>
        <fullName evidence="3">chitinase</fullName>
        <ecNumber evidence="3">3.2.1.14</ecNumber>
    </recommendedName>
</protein>
<feature type="chain" id="PRO_5044234070" description="chitinase" evidence="17">
    <location>
        <begin position="44"/>
        <end position="296"/>
    </location>
</feature>
<dbReference type="SUPFAM" id="SSF53955">
    <property type="entry name" value="Lysozyme-like"/>
    <property type="match status" value="1"/>
</dbReference>
<dbReference type="InterPro" id="IPR016283">
    <property type="entry name" value="Glyco_hydro_19"/>
</dbReference>
<keyword evidence="11" id="KW-0119">Carbohydrate metabolism</keyword>
<evidence type="ECO:0000313" key="19">
    <source>
        <dbReference type="Proteomes" id="UP001515500"/>
    </source>
</evidence>
<comment type="catalytic activity">
    <reaction evidence="1">
        <text>Random endo-hydrolysis of N-acetyl-beta-D-glucosaminide (1-&gt;4)-beta-linkages in chitin and chitodextrins.</text>
        <dbReference type="EC" id="3.2.1.14"/>
    </reaction>
</comment>
<name>A0AB40C3Q7_DIOCR</name>
<feature type="disulfide bond" evidence="15">
    <location>
        <begin position="264"/>
        <end position="296"/>
    </location>
</feature>
<dbReference type="Gene3D" id="3.30.20.10">
    <property type="entry name" value="Endochitinase, domain 2"/>
    <property type="match status" value="1"/>
</dbReference>
<evidence type="ECO:0000256" key="7">
    <source>
        <dbReference type="ARBA" id="ARBA00022821"/>
    </source>
</evidence>
<dbReference type="CDD" id="cd00325">
    <property type="entry name" value="chitinase_GH19"/>
    <property type="match status" value="1"/>
</dbReference>
<evidence type="ECO:0000256" key="15">
    <source>
        <dbReference type="PIRSR" id="PIRSR001060-2"/>
    </source>
</evidence>
<dbReference type="PANTHER" id="PTHR22595">
    <property type="entry name" value="CHITINASE-RELATED"/>
    <property type="match status" value="1"/>
</dbReference>
<dbReference type="Pfam" id="PF00182">
    <property type="entry name" value="Glyco_hydro_19"/>
    <property type="match status" value="2"/>
</dbReference>
<evidence type="ECO:0000256" key="12">
    <source>
        <dbReference type="ARBA" id="ARBA00023295"/>
    </source>
</evidence>
<evidence type="ECO:0000256" key="11">
    <source>
        <dbReference type="ARBA" id="ARBA00023277"/>
    </source>
</evidence>
<dbReference type="Gene3D" id="1.10.530.10">
    <property type="match status" value="1"/>
</dbReference>
<evidence type="ECO:0000256" key="9">
    <source>
        <dbReference type="ARBA" id="ARBA00023157"/>
    </source>
</evidence>
<keyword evidence="5 17" id="KW-0732">Signal</keyword>
<keyword evidence="12" id="KW-0326">Glycosidase</keyword>
<dbReference type="PANTHER" id="PTHR22595:SF197">
    <property type="entry name" value="CHITINASE FAMILY PROTEIN"/>
    <property type="match status" value="1"/>
</dbReference>
<dbReference type="InterPro" id="IPR036861">
    <property type="entry name" value="Endochitinase-like_sf"/>
</dbReference>
<evidence type="ECO:0000256" key="10">
    <source>
        <dbReference type="ARBA" id="ARBA00023180"/>
    </source>
</evidence>
<keyword evidence="10" id="KW-0325">Glycoprotein</keyword>
<dbReference type="SUPFAM" id="SSF57016">
    <property type="entry name" value="Plant lectins/antimicrobial peptides"/>
    <property type="match status" value="1"/>
</dbReference>
<comment type="caution">
    <text evidence="16">Lacks conserved residue(s) required for the propagation of feature annotation.</text>
</comment>
<evidence type="ECO:0000256" key="5">
    <source>
        <dbReference type="ARBA" id="ARBA00022729"/>
    </source>
</evidence>
<dbReference type="PIRSF" id="PIRSF001060">
    <property type="entry name" value="Endochitinase"/>
    <property type="match status" value="1"/>
</dbReference>
<feature type="disulfide bond" evidence="15">
    <location>
        <begin position="175"/>
        <end position="184"/>
    </location>
</feature>
<feature type="disulfide bond" evidence="15">
    <location>
        <begin position="113"/>
        <end position="162"/>
    </location>
</feature>
<dbReference type="GO" id="GO:0008061">
    <property type="term" value="F:chitin binding"/>
    <property type="evidence" value="ECO:0007669"/>
    <property type="project" value="UniProtKB-UniRule"/>
</dbReference>
<feature type="domain" description="Chitin-binding type-1" evidence="18">
    <location>
        <begin position="43"/>
        <end position="78"/>
    </location>
</feature>
<keyword evidence="19" id="KW-1185">Reference proteome</keyword>
<dbReference type="AlphaFoldDB" id="A0AB40C3Q7"/>
<keyword evidence="9 15" id="KW-1015">Disulfide bond</keyword>
<evidence type="ECO:0000256" key="14">
    <source>
        <dbReference type="PIRSR" id="PIRSR001060-1"/>
    </source>
</evidence>
<dbReference type="InterPro" id="IPR018371">
    <property type="entry name" value="Chitin-binding_1_CS"/>
</dbReference>
<dbReference type="Pfam" id="PF00187">
    <property type="entry name" value="Chitin_bind_1"/>
    <property type="match status" value="1"/>
</dbReference>
<proteinExistence type="inferred from homology"/>
<dbReference type="FunFam" id="3.30.20.10:FF:000001">
    <property type="entry name" value="Endochitinase (Chitinase)"/>
    <property type="match status" value="1"/>
</dbReference>
<evidence type="ECO:0000256" key="1">
    <source>
        <dbReference type="ARBA" id="ARBA00000822"/>
    </source>
</evidence>
<dbReference type="SMART" id="SM00270">
    <property type="entry name" value="ChtBD1"/>
    <property type="match status" value="1"/>
</dbReference>
<dbReference type="PRINTS" id="PR00451">
    <property type="entry name" value="CHITINBINDNG"/>
</dbReference>
<dbReference type="GO" id="GO:0006952">
    <property type="term" value="P:defense response"/>
    <property type="evidence" value="ECO:0007669"/>
    <property type="project" value="UniProtKB-KW"/>
</dbReference>
<dbReference type="PROSITE" id="PS00773">
    <property type="entry name" value="CHITINASE_19_1"/>
    <property type="match status" value="1"/>
</dbReference>
<evidence type="ECO:0000259" key="18">
    <source>
        <dbReference type="PROSITE" id="PS50941"/>
    </source>
</evidence>
<dbReference type="PROSITE" id="PS00774">
    <property type="entry name" value="CHITINASE_19_2"/>
    <property type="match status" value="1"/>
</dbReference>
<dbReference type="PROSITE" id="PS00026">
    <property type="entry name" value="CHIT_BIND_I_1"/>
    <property type="match status" value="1"/>
</dbReference>
<dbReference type="Gene3D" id="3.30.60.10">
    <property type="entry name" value="Endochitinase-like"/>
    <property type="match status" value="1"/>
</dbReference>
<dbReference type="GO" id="GO:0008843">
    <property type="term" value="F:endochitinase activity"/>
    <property type="evidence" value="ECO:0007669"/>
    <property type="project" value="UniProtKB-EC"/>
</dbReference>
<evidence type="ECO:0000256" key="6">
    <source>
        <dbReference type="ARBA" id="ARBA00022801"/>
    </source>
</evidence>
<organism evidence="19 20">
    <name type="scientific">Dioscorea cayennensis subsp. rotundata</name>
    <name type="common">White Guinea yam</name>
    <name type="synonym">Dioscorea rotundata</name>
    <dbReference type="NCBI Taxonomy" id="55577"/>
    <lineage>
        <taxon>Eukaryota</taxon>
        <taxon>Viridiplantae</taxon>
        <taxon>Streptophyta</taxon>
        <taxon>Embryophyta</taxon>
        <taxon>Tracheophyta</taxon>
        <taxon>Spermatophyta</taxon>
        <taxon>Magnoliopsida</taxon>
        <taxon>Liliopsida</taxon>
        <taxon>Dioscoreales</taxon>
        <taxon>Dioscoreaceae</taxon>
        <taxon>Dioscorea</taxon>
    </lineage>
</organism>
<keyword evidence="6" id="KW-0378">Hydrolase</keyword>
<dbReference type="Proteomes" id="UP001515500">
    <property type="component" value="Chromosome 10"/>
</dbReference>
<dbReference type="InterPro" id="IPR023346">
    <property type="entry name" value="Lysozyme-like_dom_sf"/>
</dbReference>
<evidence type="ECO:0000256" key="13">
    <source>
        <dbReference type="ARBA" id="ARBA00023326"/>
    </source>
</evidence>
<evidence type="ECO:0000256" key="16">
    <source>
        <dbReference type="PROSITE-ProRule" id="PRU00261"/>
    </source>
</evidence>
<evidence type="ECO:0000256" key="3">
    <source>
        <dbReference type="ARBA" id="ARBA00012729"/>
    </source>
</evidence>
<sequence length="296" mass="31833">MYKYHTIPLRTLHKMAPFNSLTFLQALLIAGILSCHLWQSVVAQNCGCAPGLCCSQYGYCGTGNEYCGQGCKQGPCHKTSGGSGGGGGGGGTVTSIVSQKFFNSIASKAGAGCEGKGFYTRSAFLEAALAYPRFGTTGTAVEKKREIAAYFAHVTHETGSLCYINEINGAKQNYCDKSDKQFPCNPRKKYYGRGPLQLTWNYNYGAAGKSIGFDGLNSPEEVANDRIISFKASLWFWINNVHSAMTSGKGFGATIKAINGDIECNGKSPAAVNARVRYYKDYCRQFGVSPGANLYC</sequence>
<comment type="similarity">
    <text evidence="2">Belongs to the glycosyl hydrolase 19 family. Chitinase class I subfamily.</text>
</comment>
<dbReference type="PROSITE" id="PS51257">
    <property type="entry name" value="PROKAR_LIPOPROTEIN"/>
    <property type="match status" value="1"/>
</dbReference>
<keyword evidence="8" id="KW-0146">Chitin degradation</keyword>
<dbReference type="InterPro" id="IPR000726">
    <property type="entry name" value="Glyco_hydro_19_cat"/>
</dbReference>
<dbReference type="InterPro" id="IPR001002">
    <property type="entry name" value="Chitin-bd_1"/>
</dbReference>
<gene>
    <name evidence="20" type="primary">LOC120270092</name>
</gene>
<feature type="signal peptide" evidence="17">
    <location>
        <begin position="1"/>
        <end position="43"/>
    </location>
</feature>
<dbReference type="PROSITE" id="PS50941">
    <property type="entry name" value="CHIT_BIND_I_2"/>
    <property type="match status" value="1"/>
</dbReference>
<feature type="disulfide bond" evidence="15 16">
    <location>
        <begin position="48"/>
        <end position="60"/>
    </location>
</feature>
<reference evidence="20" key="1">
    <citation type="submission" date="2025-08" db="UniProtKB">
        <authorList>
            <consortium name="RefSeq"/>
        </authorList>
    </citation>
    <scope>IDENTIFICATION</scope>
</reference>
<feature type="disulfide bond" evidence="15 16">
    <location>
        <begin position="53"/>
        <end position="67"/>
    </location>
</feature>
<evidence type="ECO:0000313" key="20">
    <source>
        <dbReference type="RefSeq" id="XP_039133038.1"/>
    </source>
</evidence>